<organism evidence="1 2">
    <name type="scientific">Racocetra persica</name>
    <dbReference type="NCBI Taxonomy" id="160502"/>
    <lineage>
        <taxon>Eukaryota</taxon>
        <taxon>Fungi</taxon>
        <taxon>Fungi incertae sedis</taxon>
        <taxon>Mucoromycota</taxon>
        <taxon>Glomeromycotina</taxon>
        <taxon>Glomeromycetes</taxon>
        <taxon>Diversisporales</taxon>
        <taxon>Gigasporaceae</taxon>
        <taxon>Racocetra</taxon>
    </lineage>
</organism>
<reference evidence="1" key="1">
    <citation type="submission" date="2021-06" db="EMBL/GenBank/DDBJ databases">
        <authorList>
            <person name="Kallberg Y."/>
            <person name="Tangrot J."/>
            <person name="Rosling A."/>
        </authorList>
    </citation>
    <scope>NUCLEOTIDE SEQUENCE</scope>
    <source>
        <strain evidence="1">MA461A</strain>
    </source>
</reference>
<dbReference type="Proteomes" id="UP000789920">
    <property type="component" value="Unassembled WGS sequence"/>
</dbReference>
<feature type="non-terminal residue" evidence="1">
    <location>
        <position position="1"/>
    </location>
</feature>
<comment type="caution">
    <text evidence="1">The sequence shown here is derived from an EMBL/GenBank/DDBJ whole genome shotgun (WGS) entry which is preliminary data.</text>
</comment>
<feature type="non-terminal residue" evidence="1">
    <location>
        <position position="56"/>
    </location>
</feature>
<sequence length="56" mass="6502">NKSYLENKDLLPEKSCNFKVAPGQVIQRSAKMSVKRKRLLLNIYIVEIESPNKKKI</sequence>
<name>A0ACA9QJ17_9GLOM</name>
<dbReference type="EMBL" id="CAJVQC010033836">
    <property type="protein sequence ID" value="CAG8754973.1"/>
    <property type="molecule type" value="Genomic_DNA"/>
</dbReference>
<keyword evidence="2" id="KW-1185">Reference proteome</keyword>
<accession>A0ACA9QJ17</accession>
<gene>
    <name evidence="1" type="ORF">RPERSI_LOCUS14581</name>
</gene>
<evidence type="ECO:0000313" key="2">
    <source>
        <dbReference type="Proteomes" id="UP000789920"/>
    </source>
</evidence>
<protein>
    <submittedName>
        <fullName evidence="1">6795_t:CDS:1</fullName>
    </submittedName>
</protein>
<evidence type="ECO:0000313" key="1">
    <source>
        <dbReference type="EMBL" id="CAG8754973.1"/>
    </source>
</evidence>
<proteinExistence type="predicted"/>